<feature type="transmembrane region" description="Helical" evidence="1">
    <location>
        <begin position="7"/>
        <end position="34"/>
    </location>
</feature>
<proteinExistence type="predicted"/>
<keyword evidence="1" id="KW-1133">Transmembrane helix</keyword>
<evidence type="ECO:0000256" key="1">
    <source>
        <dbReference type="SAM" id="Phobius"/>
    </source>
</evidence>
<reference evidence="2" key="1">
    <citation type="journal article" date="2018" name="Genome Biol.">
        <title>SKESA: strategic k-mer extension for scrupulous assemblies.</title>
        <authorList>
            <person name="Souvorov A."/>
            <person name="Agarwala R."/>
            <person name="Lipman D.J."/>
        </authorList>
    </citation>
    <scope>NUCLEOTIDE SEQUENCE</scope>
    <source>
        <strain evidence="2">ATCC 10717</strain>
    </source>
</reference>
<comment type="caution">
    <text evidence="2">The sequence shown here is derived from an EMBL/GenBank/DDBJ whole genome shotgun (WGS) entry which is preliminary data.</text>
</comment>
<organism evidence="2">
    <name type="scientific">Salmonella enterica subsp. enterica serovar Rubislaw str. ATCC 10717</name>
    <dbReference type="NCBI Taxonomy" id="938143"/>
    <lineage>
        <taxon>Bacteria</taxon>
        <taxon>Pseudomonadati</taxon>
        <taxon>Pseudomonadota</taxon>
        <taxon>Gammaproteobacteria</taxon>
        <taxon>Enterobacterales</taxon>
        <taxon>Enterobacteriaceae</taxon>
        <taxon>Salmonella</taxon>
    </lineage>
</organism>
<reference evidence="2" key="2">
    <citation type="submission" date="2019-10" db="EMBL/GenBank/DDBJ databases">
        <authorList>
            <consortium name="NCBI Pathogen Detection Project"/>
        </authorList>
    </citation>
    <scope>NUCLEOTIDE SEQUENCE</scope>
    <source>
        <strain evidence="2">ATCC 10717</strain>
    </source>
</reference>
<feature type="transmembrane region" description="Helical" evidence="1">
    <location>
        <begin position="46"/>
        <end position="64"/>
    </location>
</feature>
<name>A0A6W0P078_SALRU</name>
<keyword evidence="1" id="KW-0812">Transmembrane</keyword>
<gene>
    <name evidence="2" type="ORF">GDL93_19045</name>
</gene>
<keyword evidence="1" id="KW-0472">Membrane</keyword>
<dbReference type="EMBL" id="DAAAMK010000018">
    <property type="protein sequence ID" value="HAA1127580.1"/>
    <property type="molecule type" value="Genomic_DNA"/>
</dbReference>
<evidence type="ECO:0000313" key="2">
    <source>
        <dbReference type="EMBL" id="HAA1127580.1"/>
    </source>
</evidence>
<dbReference type="RefSeq" id="WP_023208023.1">
    <property type="nucleotide sequence ID" value="NZ_CP019193.1"/>
</dbReference>
<protein>
    <submittedName>
        <fullName evidence="2">Uncharacterized protein</fullName>
    </submittedName>
</protein>
<dbReference type="AlphaFoldDB" id="A0A6W0P078"/>
<sequence length="191" mass="21722">MRLYIYITLLILSVYVFFINGFLALIGGGVSLIIFVRDVNLRTSVLFIPVMVLSAALTLLPLFYKIKDFNINGSVEVYVTALEQSVQANMNDCGQLQAKDYGRFVKIREDLMNSCGSQPLNDVSYLSTSFIGAMYSVLYNEFSLASVLIEIPARENKCLGLIDEFLKMCPEQKIHFSQKNLQMLRDFERKQ</sequence>
<accession>A0A6W0P078</accession>